<proteinExistence type="predicted"/>
<evidence type="ECO:0000256" key="1">
    <source>
        <dbReference type="SAM" id="Phobius"/>
    </source>
</evidence>
<keyword evidence="1" id="KW-1133">Transmembrane helix</keyword>
<name>A0A0N4WIL6_HAEPC</name>
<protein>
    <submittedName>
        <fullName evidence="2">Late expression factor 8</fullName>
    </submittedName>
</protein>
<accession>A0A0N4WIL6</accession>
<organism evidence="2">
    <name type="scientific">Haemonchus placei</name>
    <name type="common">Barber's pole worm</name>
    <dbReference type="NCBI Taxonomy" id="6290"/>
    <lineage>
        <taxon>Eukaryota</taxon>
        <taxon>Metazoa</taxon>
        <taxon>Ecdysozoa</taxon>
        <taxon>Nematoda</taxon>
        <taxon>Chromadorea</taxon>
        <taxon>Rhabditida</taxon>
        <taxon>Rhabditina</taxon>
        <taxon>Rhabditomorpha</taxon>
        <taxon>Strongyloidea</taxon>
        <taxon>Trichostrongylidae</taxon>
        <taxon>Haemonchus</taxon>
    </lineage>
</organism>
<dbReference type="AlphaFoldDB" id="A0A0N4WIL6"/>
<evidence type="ECO:0000313" key="2">
    <source>
        <dbReference type="WBParaSite" id="HPLM_0001080701-mRNA-1"/>
    </source>
</evidence>
<dbReference type="WBParaSite" id="HPLM_0001080701-mRNA-1">
    <property type="protein sequence ID" value="HPLM_0001080701-mRNA-1"/>
    <property type="gene ID" value="HPLM_0001080701"/>
</dbReference>
<sequence>LILNEATVKYIIVLFVICIFVYPNYNKIVAVLKTCSTNHVIHIDEMVQPFKIVRCDYFQNYC</sequence>
<feature type="transmembrane region" description="Helical" evidence="1">
    <location>
        <begin position="6"/>
        <end position="25"/>
    </location>
</feature>
<keyword evidence="1" id="KW-0812">Transmembrane</keyword>
<reference evidence="2" key="1">
    <citation type="submission" date="2017-02" db="UniProtKB">
        <authorList>
            <consortium name="WormBaseParasite"/>
        </authorList>
    </citation>
    <scope>IDENTIFICATION</scope>
</reference>
<keyword evidence="1" id="KW-0472">Membrane</keyword>